<feature type="transmembrane region" description="Helical" evidence="6">
    <location>
        <begin position="153"/>
        <end position="172"/>
    </location>
</feature>
<feature type="transmembrane region" description="Helical" evidence="6">
    <location>
        <begin position="262"/>
        <end position="281"/>
    </location>
</feature>
<sequence>MIRVSWVAGPMVAVLMSQYMIQVVTLMMVGHLGPLYLSSTALAVSLAAVTGFSLLLGMAGALETLSGQSYGAQQYKKLGTQTYTAIISLTLFSIPLSVIWIYMEDILVFIGQDPSISHEAGRFMTYLVPTLISYAVFQPLVRYFQSQSLVVPMLVSSCCTLCLHIPLCWALVHKFGLKNIGGAMAMGISNWLNAIFLALFMMFSPSCAATRSPLSMEMFHGIGLFFRFAIPSASMICLEWWSFELLILLSGFLPNPELETSVLSVCLTTISALFAIPYGIAAAASTRIANELGAGNPQAARVAACGVVVMGVTNGLIVSSILFATRRVFGYCFSNEKQVVDYVFTMAPLICANVIFDSIQAVLSGVARGCGWQHLGTYANLAAYYLVGIPISVTLGFWMQMRGRGLWMGVMIGAMTQAVLLSIITSRTNWEEEARKARKRVAEESSGDTKVVAAARLLVKGKHLIVEPDQDEVVSKATTTARKKLTPRKKKVHDLVEAEVVSKAKFDKHVHGLGIKQVVETEVQSYDPEETWPELE</sequence>
<dbReference type="PANTHER" id="PTHR11206">
    <property type="entry name" value="MULTIDRUG RESISTANCE PROTEIN"/>
    <property type="match status" value="1"/>
</dbReference>
<keyword evidence="3 6" id="KW-0812">Transmembrane</keyword>
<keyword evidence="8" id="KW-1185">Reference proteome</keyword>
<feature type="transmembrane region" description="Helical" evidence="6">
    <location>
        <begin position="83"/>
        <end position="103"/>
    </location>
</feature>
<reference evidence="7" key="1">
    <citation type="journal article" date="2017" name="Nature">
        <title>The genome of Chenopodium quinoa.</title>
        <authorList>
            <person name="Jarvis D.E."/>
            <person name="Ho Y.S."/>
            <person name="Lightfoot D.J."/>
            <person name="Schmoeckel S.M."/>
            <person name="Li B."/>
            <person name="Borm T.J.A."/>
            <person name="Ohyanagi H."/>
            <person name="Mineta K."/>
            <person name="Michell C.T."/>
            <person name="Saber N."/>
            <person name="Kharbatia N.M."/>
            <person name="Rupper R.R."/>
            <person name="Sharp A.R."/>
            <person name="Dally N."/>
            <person name="Boughton B.A."/>
            <person name="Woo Y.H."/>
            <person name="Gao G."/>
            <person name="Schijlen E.G.W.M."/>
            <person name="Guo X."/>
            <person name="Momin A.A."/>
            <person name="Negrao S."/>
            <person name="Al-Babili S."/>
            <person name="Gehring C."/>
            <person name="Roessner U."/>
            <person name="Jung C."/>
            <person name="Murphy K."/>
            <person name="Arold S.T."/>
            <person name="Gojobori T."/>
            <person name="van der Linden C.G."/>
            <person name="van Loo E.N."/>
            <person name="Jellen E.N."/>
            <person name="Maughan P.J."/>
            <person name="Tester M."/>
        </authorList>
    </citation>
    <scope>NUCLEOTIDE SEQUENCE [LARGE SCALE GENOMIC DNA]</scope>
    <source>
        <strain evidence="7">cv. PI 614886</strain>
    </source>
</reference>
<dbReference type="AlphaFoldDB" id="A0A803KUQ6"/>
<evidence type="ECO:0000256" key="1">
    <source>
        <dbReference type="ARBA" id="ARBA00004141"/>
    </source>
</evidence>
<name>A0A803KUQ6_CHEQI</name>
<dbReference type="OMA" id="ILWLYMG"/>
<dbReference type="Pfam" id="PF01554">
    <property type="entry name" value="MatE"/>
    <property type="match status" value="2"/>
</dbReference>
<evidence type="ECO:0000256" key="2">
    <source>
        <dbReference type="ARBA" id="ARBA00010199"/>
    </source>
</evidence>
<feature type="transmembrane region" description="Helical" evidence="6">
    <location>
        <begin position="35"/>
        <end position="62"/>
    </location>
</feature>
<proteinExistence type="inferred from homology"/>
<dbReference type="GO" id="GO:1990961">
    <property type="term" value="P:xenobiotic detoxification by transmembrane export across the plasma membrane"/>
    <property type="evidence" value="ECO:0007669"/>
    <property type="project" value="InterPro"/>
</dbReference>
<evidence type="ECO:0000256" key="3">
    <source>
        <dbReference type="ARBA" id="ARBA00022692"/>
    </source>
</evidence>
<dbReference type="Proteomes" id="UP000596660">
    <property type="component" value="Unplaced"/>
</dbReference>
<comment type="similarity">
    <text evidence="2 6">Belongs to the multi antimicrobial extrusion (MATE) (TC 2.A.66.1) family.</text>
</comment>
<dbReference type="InterPro" id="IPR045069">
    <property type="entry name" value="MATE_euk"/>
</dbReference>
<feature type="transmembrane region" description="Helical" evidence="6">
    <location>
        <begin position="378"/>
        <end position="399"/>
    </location>
</feature>
<dbReference type="GO" id="GO:0042910">
    <property type="term" value="F:xenobiotic transmembrane transporter activity"/>
    <property type="evidence" value="ECO:0007669"/>
    <property type="project" value="InterPro"/>
</dbReference>
<feature type="transmembrane region" description="Helical" evidence="6">
    <location>
        <begin position="123"/>
        <end position="141"/>
    </location>
</feature>
<keyword evidence="4 6" id="KW-1133">Transmembrane helix</keyword>
<feature type="transmembrane region" description="Helical" evidence="6">
    <location>
        <begin position="224"/>
        <end position="242"/>
    </location>
</feature>
<dbReference type="GO" id="GO:0016020">
    <property type="term" value="C:membrane"/>
    <property type="evidence" value="ECO:0007669"/>
    <property type="project" value="UniProtKB-SubCell"/>
</dbReference>
<feature type="transmembrane region" description="Helical" evidence="6">
    <location>
        <begin position="302"/>
        <end position="323"/>
    </location>
</feature>
<evidence type="ECO:0000256" key="6">
    <source>
        <dbReference type="RuleBase" id="RU004914"/>
    </source>
</evidence>
<evidence type="ECO:0000313" key="7">
    <source>
        <dbReference type="EnsemblPlants" id="AUR62002764-RA:cds"/>
    </source>
</evidence>
<organism evidence="7 8">
    <name type="scientific">Chenopodium quinoa</name>
    <name type="common">Quinoa</name>
    <dbReference type="NCBI Taxonomy" id="63459"/>
    <lineage>
        <taxon>Eukaryota</taxon>
        <taxon>Viridiplantae</taxon>
        <taxon>Streptophyta</taxon>
        <taxon>Embryophyta</taxon>
        <taxon>Tracheophyta</taxon>
        <taxon>Spermatophyta</taxon>
        <taxon>Magnoliopsida</taxon>
        <taxon>eudicotyledons</taxon>
        <taxon>Gunneridae</taxon>
        <taxon>Pentapetalae</taxon>
        <taxon>Caryophyllales</taxon>
        <taxon>Chenopodiaceae</taxon>
        <taxon>Chenopodioideae</taxon>
        <taxon>Atripliceae</taxon>
        <taxon>Chenopodium</taxon>
    </lineage>
</organism>
<dbReference type="GO" id="GO:0015297">
    <property type="term" value="F:antiporter activity"/>
    <property type="evidence" value="ECO:0007669"/>
    <property type="project" value="InterPro"/>
</dbReference>
<evidence type="ECO:0000256" key="4">
    <source>
        <dbReference type="ARBA" id="ARBA00022989"/>
    </source>
</evidence>
<keyword evidence="5 6" id="KW-0472">Membrane</keyword>
<feature type="transmembrane region" description="Helical" evidence="6">
    <location>
        <begin position="7"/>
        <end position="29"/>
    </location>
</feature>
<dbReference type="Gramene" id="AUR62002764-RA">
    <property type="protein sequence ID" value="AUR62002764-RA:cds"/>
    <property type="gene ID" value="AUR62002764"/>
</dbReference>
<reference evidence="7" key="2">
    <citation type="submission" date="2021-03" db="UniProtKB">
        <authorList>
            <consortium name="EnsemblPlants"/>
        </authorList>
    </citation>
    <scope>IDENTIFICATION</scope>
</reference>
<feature type="transmembrane region" description="Helical" evidence="6">
    <location>
        <begin position="343"/>
        <end position="366"/>
    </location>
</feature>
<evidence type="ECO:0000256" key="5">
    <source>
        <dbReference type="ARBA" id="ARBA00023136"/>
    </source>
</evidence>
<feature type="transmembrane region" description="Helical" evidence="6">
    <location>
        <begin position="405"/>
        <end position="430"/>
    </location>
</feature>
<protein>
    <recommendedName>
        <fullName evidence="6">Protein DETOXIFICATION</fullName>
    </recommendedName>
    <alternativeName>
        <fullName evidence="6">Multidrug and toxic compound extrusion protein</fullName>
    </alternativeName>
</protein>
<dbReference type="EnsemblPlants" id="AUR62002764-RA">
    <property type="protein sequence ID" value="AUR62002764-RA:cds"/>
    <property type="gene ID" value="AUR62002764"/>
</dbReference>
<dbReference type="NCBIfam" id="TIGR00797">
    <property type="entry name" value="matE"/>
    <property type="match status" value="1"/>
</dbReference>
<comment type="subcellular location">
    <subcellularLocation>
        <location evidence="1">Membrane</location>
        <topology evidence="1">Multi-pass membrane protein</topology>
    </subcellularLocation>
</comment>
<dbReference type="InterPro" id="IPR002528">
    <property type="entry name" value="MATE_fam"/>
</dbReference>
<dbReference type="CDD" id="cd13132">
    <property type="entry name" value="MATE_eukaryotic"/>
    <property type="match status" value="1"/>
</dbReference>
<accession>A0A803KUQ6</accession>
<feature type="transmembrane region" description="Helical" evidence="6">
    <location>
        <begin position="184"/>
        <end position="203"/>
    </location>
</feature>
<evidence type="ECO:0000313" key="8">
    <source>
        <dbReference type="Proteomes" id="UP000596660"/>
    </source>
</evidence>